<dbReference type="EMBL" id="MWPV01000001">
    <property type="protein sequence ID" value="OUL59571.1"/>
    <property type="molecule type" value="Genomic_DNA"/>
</dbReference>
<reference evidence="6 7" key="1">
    <citation type="submission" date="2017-02" db="EMBL/GenBank/DDBJ databases">
        <title>Pseudoalteromonas ulvae TC14 Genome.</title>
        <authorList>
            <person name="Molmeret M."/>
        </authorList>
    </citation>
    <scope>NUCLEOTIDE SEQUENCE [LARGE SCALE GENOMIC DNA]</scope>
    <source>
        <strain evidence="6">TC14</strain>
    </source>
</reference>
<dbReference type="InterPro" id="IPR009926">
    <property type="entry name" value="T3SS_YcgR_PilZN"/>
</dbReference>
<feature type="domain" description="PilZ" evidence="4">
    <location>
        <begin position="113"/>
        <end position="215"/>
    </location>
</feature>
<dbReference type="Pfam" id="PF12945">
    <property type="entry name" value="PilZNR"/>
    <property type="match status" value="1"/>
</dbReference>
<proteinExistence type="predicted"/>
<evidence type="ECO:0000259" key="5">
    <source>
        <dbReference type="Pfam" id="PF12945"/>
    </source>
</evidence>
<dbReference type="SUPFAM" id="SSF141371">
    <property type="entry name" value="PilZ domain-like"/>
    <property type="match status" value="2"/>
</dbReference>
<dbReference type="InterPro" id="IPR012349">
    <property type="entry name" value="Split_barrel_FMN-bd"/>
</dbReference>
<keyword evidence="3" id="KW-0975">Bacterial flagellum</keyword>
<dbReference type="RefSeq" id="WP_086742961.1">
    <property type="nucleotide sequence ID" value="NZ_MWPV01000001.1"/>
</dbReference>
<dbReference type="Gene3D" id="2.40.10.220">
    <property type="entry name" value="predicted glycosyltransferase like domains"/>
    <property type="match status" value="1"/>
</dbReference>
<organism evidence="6 7">
    <name type="scientific">Pseudoalteromonas ulvae</name>
    <dbReference type="NCBI Taxonomy" id="107327"/>
    <lineage>
        <taxon>Bacteria</taxon>
        <taxon>Pseudomonadati</taxon>
        <taxon>Pseudomonadota</taxon>
        <taxon>Gammaproteobacteria</taxon>
        <taxon>Alteromonadales</taxon>
        <taxon>Pseudoalteromonadaceae</taxon>
        <taxon>Pseudoalteromonas</taxon>
    </lineage>
</organism>
<dbReference type="Pfam" id="PF07238">
    <property type="entry name" value="PilZ"/>
    <property type="match status" value="1"/>
</dbReference>
<gene>
    <name evidence="6" type="ORF">B1199_04835</name>
</gene>
<evidence type="ECO:0000259" key="4">
    <source>
        <dbReference type="Pfam" id="PF07238"/>
    </source>
</evidence>
<keyword evidence="1" id="KW-0973">c-di-GMP</keyword>
<dbReference type="Proteomes" id="UP000194841">
    <property type="component" value="Unassembled WGS sequence"/>
</dbReference>
<sequence>MKNSIHHILTQLKPASPVTVEITDHVGKRISARSIFIGYLPNQFLFLQAPDARKLDGIDSLLQPQTVCTVRALCEEGKGAVMAFLTTIEKVIDSPTKMLACSLPREVASQSLRDKVRIPTLIEGSLSCEKHTSEVKILDVSAEGCRVLIEKDHPFTLKVRDCIAVRLGELKNEDCFSLTGVVCSIKKQAEFEFLGIKFDVDTSSDIELLIKKLIFNQ</sequence>
<evidence type="ECO:0000313" key="7">
    <source>
        <dbReference type="Proteomes" id="UP000194841"/>
    </source>
</evidence>
<evidence type="ECO:0000313" key="6">
    <source>
        <dbReference type="EMBL" id="OUL59571.1"/>
    </source>
</evidence>
<dbReference type="GO" id="GO:0035438">
    <property type="term" value="F:cyclic-di-GMP binding"/>
    <property type="evidence" value="ECO:0007669"/>
    <property type="project" value="InterPro"/>
</dbReference>
<evidence type="ECO:0008006" key="8">
    <source>
        <dbReference type="Google" id="ProtNLM"/>
    </source>
</evidence>
<accession>A0A244CVG5</accession>
<evidence type="ECO:0000256" key="2">
    <source>
        <dbReference type="ARBA" id="ARBA00022741"/>
    </source>
</evidence>
<evidence type="ECO:0000256" key="3">
    <source>
        <dbReference type="ARBA" id="ARBA00023143"/>
    </source>
</evidence>
<feature type="domain" description="Type III secretion system flagellar brake protein YcgR PilZN" evidence="5">
    <location>
        <begin position="16"/>
        <end position="104"/>
    </location>
</feature>
<comment type="caution">
    <text evidence="6">The sequence shown here is derived from an EMBL/GenBank/DDBJ whole genome shotgun (WGS) entry which is preliminary data.</text>
</comment>
<protein>
    <recommendedName>
        <fullName evidence="8">Flagellar brake protein</fullName>
    </recommendedName>
</protein>
<evidence type="ECO:0000256" key="1">
    <source>
        <dbReference type="ARBA" id="ARBA00022636"/>
    </source>
</evidence>
<dbReference type="Gene3D" id="2.30.110.10">
    <property type="entry name" value="Electron Transport, Fmn-binding Protein, Chain A"/>
    <property type="match status" value="1"/>
</dbReference>
<dbReference type="InterPro" id="IPR009875">
    <property type="entry name" value="PilZ_domain"/>
</dbReference>
<dbReference type="AlphaFoldDB" id="A0A244CVG5"/>
<name>A0A244CVG5_PSEDV</name>
<dbReference type="OrthoDB" id="5761885at2"/>
<keyword evidence="2" id="KW-0547">Nucleotide-binding</keyword>
<keyword evidence="7" id="KW-1185">Reference proteome</keyword>